<evidence type="ECO:0000256" key="1">
    <source>
        <dbReference type="PIRSR" id="PIRSR600888-1"/>
    </source>
</evidence>
<dbReference type="InterPro" id="IPR011051">
    <property type="entry name" value="RmlC_Cupin_sf"/>
</dbReference>
<evidence type="ECO:0000256" key="3">
    <source>
        <dbReference type="RuleBase" id="RU364069"/>
    </source>
</evidence>
<dbReference type="EMBL" id="LBPO01000005">
    <property type="protein sequence ID" value="KKP59206.1"/>
    <property type="molecule type" value="Genomic_DNA"/>
</dbReference>
<evidence type="ECO:0000256" key="2">
    <source>
        <dbReference type="PIRSR" id="PIRSR600888-3"/>
    </source>
</evidence>
<feature type="active site" description="Proton acceptor" evidence="1">
    <location>
        <position position="62"/>
    </location>
</feature>
<dbReference type="PANTHER" id="PTHR21047">
    <property type="entry name" value="DTDP-6-DEOXY-D-GLUCOSE-3,5 EPIMERASE"/>
    <property type="match status" value="1"/>
</dbReference>
<protein>
    <recommendedName>
        <fullName evidence="3">dTDP-4-dehydrorhamnose 3,5-epimerase</fullName>
        <ecNumber evidence="3">5.1.3.13</ecNumber>
    </recommendedName>
    <alternativeName>
        <fullName evidence="3">Thymidine diphospho-4-keto-rhamnose 3,5-epimerase</fullName>
    </alternativeName>
</protein>
<feature type="site" description="Participates in a stacking interaction with the thymidine ring of dTDP-4-oxo-6-deoxyglucose" evidence="2">
    <location>
        <position position="138"/>
    </location>
</feature>
<accession>A0A0G0B674</accession>
<keyword evidence="3" id="KW-0413">Isomerase</keyword>
<dbReference type="PATRIC" id="fig|1619045.3.peg.322"/>
<dbReference type="PANTHER" id="PTHR21047:SF2">
    <property type="entry name" value="THYMIDINE DIPHOSPHO-4-KETO-RHAMNOSE 3,5-EPIMERASE"/>
    <property type="match status" value="1"/>
</dbReference>
<dbReference type="SUPFAM" id="SSF51182">
    <property type="entry name" value="RmlC-like cupins"/>
    <property type="match status" value="1"/>
</dbReference>
<comment type="pathway">
    <text evidence="3">Carbohydrate biosynthesis; dTDP-L-rhamnose biosynthesis.</text>
</comment>
<dbReference type="Proteomes" id="UP000034927">
    <property type="component" value="Unassembled WGS sequence"/>
</dbReference>
<comment type="catalytic activity">
    <reaction evidence="3">
        <text>dTDP-4-dehydro-6-deoxy-alpha-D-glucose = dTDP-4-dehydro-beta-L-rhamnose</text>
        <dbReference type="Rhea" id="RHEA:16969"/>
        <dbReference type="ChEBI" id="CHEBI:57649"/>
        <dbReference type="ChEBI" id="CHEBI:62830"/>
        <dbReference type="EC" id="5.1.3.13"/>
    </reaction>
</comment>
<dbReference type="AlphaFoldDB" id="A0A0G0B674"/>
<dbReference type="Pfam" id="PF00908">
    <property type="entry name" value="dTDP_sugar_isom"/>
    <property type="match status" value="1"/>
</dbReference>
<feature type="active site" description="Proton donor" evidence="1">
    <location>
        <position position="132"/>
    </location>
</feature>
<dbReference type="GO" id="GO:0000271">
    <property type="term" value="P:polysaccharide biosynthetic process"/>
    <property type="evidence" value="ECO:0007669"/>
    <property type="project" value="TreeGrafter"/>
</dbReference>
<comment type="similarity">
    <text evidence="3">Belongs to the dTDP-4-dehydrorhamnose 3,5-epimerase family.</text>
</comment>
<comment type="function">
    <text evidence="3">Catalyzes the epimerization of the C3' and C5'positions of dTDP-6-deoxy-D-xylo-4-hexulose, forming dTDP-6-deoxy-L-lyxo-4-hexulose.</text>
</comment>
<comment type="subunit">
    <text evidence="3">Homodimer.</text>
</comment>
<dbReference type="InterPro" id="IPR014710">
    <property type="entry name" value="RmlC-like_jellyroll"/>
</dbReference>
<sequence length="182" mass="21044">MKITNTSIVDLLIVEPKVFGDSRGWFSETYNERVFNENGIPIKFIQDNHSYSSQKGVLRGLHFQNEPYAQTKLVRCTKGKIWDVAVDLRKSSPTYLKWFGLELTAENHKMLLVPQGFAHGFVTLENDCEVQYKVDNIYDKNSDRSIKYNDHDINITWPIDEVILSDKDINAPLLKDSDVNFK</sequence>
<dbReference type="InterPro" id="IPR000888">
    <property type="entry name" value="RmlC-like"/>
</dbReference>
<dbReference type="UniPathway" id="UPA00124"/>
<dbReference type="GO" id="GO:0008830">
    <property type="term" value="F:dTDP-4-dehydrorhamnose 3,5-epimerase activity"/>
    <property type="evidence" value="ECO:0007669"/>
    <property type="project" value="UniProtKB-UniRule"/>
</dbReference>
<comment type="caution">
    <text evidence="4">The sequence shown here is derived from an EMBL/GenBank/DDBJ whole genome shotgun (WGS) entry which is preliminary data.</text>
</comment>
<name>A0A0G0B674_9BACT</name>
<gene>
    <name evidence="4" type="ORF">UR53_C0005G0005</name>
</gene>
<dbReference type="GO" id="GO:0005829">
    <property type="term" value="C:cytosol"/>
    <property type="evidence" value="ECO:0007669"/>
    <property type="project" value="TreeGrafter"/>
</dbReference>
<dbReference type="GO" id="GO:0019305">
    <property type="term" value="P:dTDP-rhamnose biosynthetic process"/>
    <property type="evidence" value="ECO:0007669"/>
    <property type="project" value="UniProtKB-UniRule"/>
</dbReference>
<dbReference type="EC" id="5.1.3.13" evidence="3"/>
<dbReference type="CDD" id="cd00438">
    <property type="entry name" value="cupin_RmlC"/>
    <property type="match status" value="1"/>
</dbReference>
<dbReference type="Gene3D" id="2.60.120.10">
    <property type="entry name" value="Jelly Rolls"/>
    <property type="match status" value="1"/>
</dbReference>
<organism evidence="4 5">
    <name type="scientific">Candidatus Magasanikbacteria bacterium GW2011_GWC2_34_16</name>
    <dbReference type="NCBI Taxonomy" id="1619045"/>
    <lineage>
        <taxon>Bacteria</taxon>
        <taxon>Candidatus Magasanikiibacteriota</taxon>
    </lineage>
</organism>
<reference evidence="4 5" key="1">
    <citation type="journal article" date="2015" name="Nature">
        <title>rRNA introns, odd ribosomes, and small enigmatic genomes across a large radiation of phyla.</title>
        <authorList>
            <person name="Brown C.T."/>
            <person name="Hug L.A."/>
            <person name="Thomas B.C."/>
            <person name="Sharon I."/>
            <person name="Castelle C.J."/>
            <person name="Singh A."/>
            <person name="Wilkins M.J."/>
            <person name="Williams K.H."/>
            <person name="Banfield J.F."/>
        </authorList>
    </citation>
    <scope>NUCLEOTIDE SEQUENCE [LARGE SCALE GENOMIC DNA]</scope>
</reference>
<evidence type="ECO:0000313" key="4">
    <source>
        <dbReference type="EMBL" id="KKP59206.1"/>
    </source>
</evidence>
<proteinExistence type="inferred from homology"/>
<evidence type="ECO:0000313" key="5">
    <source>
        <dbReference type="Proteomes" id="UP000034927"/>
    </source>
</evidence>
<dbReference type="NCBIfam" id="TIGR01221">
    <property type="entry name" value="rmlC"/>
    <property type="match status" value="1"/>
</dbReference>